<protein>
    <submittedName>
        <fullName evidence="1">Uncharacterized protein</fullName>
    </submittedName>
</protein>
<dbReference type="EMBL" id="QTSX02001863">
    <property type="protein sequence ID" value="KAJ9079187.1"/>
    <property type="molecule type" value="Genomic_DNA"/>
</dbReference>
<evidence type="ECO:0000313" key="1">
    <source>
        <dbReference type="EMBL" id="KAJ9079187.1"/>
    </source>
</evidence>
<name>A0ACC2TYB1_9FUNG</name>
<gene>
    <name evidence="1" type="ORF">DSO57_1038007</name>
</gene>
<organism evidence="1 2">
    <name type="scientific">Entomophthora muscae</name>
    <dbReference type="NCBI Taxonomy" id="34485"/>
    <lineage>
        <taxon>Eukaryota</taxon>
        <taxon>Fungi</taxon>
        <taxon>Fungi incertae sedis</taxon>
        <taxon>Zoopagomycota</taxon>
        <taxon>Entomophthoromycotina</taxon>
        <taxon>Entomophthoromycetes</taxon>
        <taxon>Entomophthorales</taxon>
        <taxon>Entomophthoraceae</taxon>
        <taxon>Entomophthora</taxon>
    </lineage>
</organism>
<dbReference type="Proteomes" id="UP001165960">
    <property type="component" value="Unassembled WGS sequence"/>
</dbReference>
<reference evidence="1" key="1">
    <citation type="submission" date="2022-04" db="EMBL/GenBank/DDBJ databases">
        <title>Genome of the entomopathogenic fungus Entomophthora muscae.</title>
        <authorList>
            <person name="Elya C."/>
            <person name="Lovett B.R."/>
            <person name="Lee E."/>
            <person name="Macias A.M."/>
            <person name="Hajek A.E."/>
            <person name="De Bivort B.L."/>
            <person name="Kasson M.T."/>
            <person name="De Fine Licht H.H."/>
            <person name="Stajich J.E."/>
        </authorList>
    </citation>
    <scope>NUCLEOTIDE SEQUENCE</scope>
    <source>
        <strain evidence="1">Berkeley</strain>
    </source>
</reference>
<sequence>MENSQAELMLSKQRLVNSSESERSGLTLGERMFRSTISGPKTFPPEEPTENLASDLVTSTT</sequence>
<proteinExistence type="predicted"/>
<evidence type="ECO:0000313" key="2">
    <source>
        <dbReference type="Proteomes" id="UP001165960"/>
    </source>
</evidence>
<accession>A0ACC2TYB1</accession>
<comment type="caution">
    <text evidence="1">The sequence shown here is derived from an EMBL/GenBank/DDBJ whole genome shotgun (WGS) entry which is preliminary data.</text>
</comment>
<keyword evidence="2" id="KW-1185">Reference proteome</keyword>